<dbReference type="InterPro" id="IPR007856">
    <property type="entry name" value="SapB_1"/>
</dbReference>
<keyword evidence="4" id="KW-0677">Repeat</keyword>
<organism evidence="10 11">
    <name type="scientific">Ignelater luminosus</name>
    <name type="common">Cucubano</name>
    <name type="synonym">Pyrophorus luminosus</name>
    <dbReference type="NCBI Taxonomy" id="2038154"/>
    <lineage>
        <taxon>Eukaryota</taxon>
        <taxon>Metazoa</taxon>
        <taxon>Ecdysozoa</taxon>
        <taxon>Arthropoda</taxon>
        <taxon>Hexapoda</taxon>
        <taxon>Insecta</taxon>
        <taxon>Pterygota</taxon>
        <taxon>Neoptera</taxon>
        <taxon>Endopterygota</taxon>
        <taxon>Coleoptera</taxon>
        <taxon>Polyphaga</taxon>
        <taxon>Elateriformia</taxon>
        <taxon>Elateroidea</taxon>
        <taxon>Elateridae</taxon>
        <taxon>Agrypninae</taxon>
        <taxon>Pyrophorini</taxon>
        <taxon>Ignelater</taxon>
    </lineage>
</organism>
<keyword evidence="3 7" id="KW-0732">Signal</keyword>
<dbReference type="GO" id="GO:0005576">
    <property type="term" value="C:extracellular region"/>
    <property type="evidence" value="ECO:0007669"/>
    <property type="project" value="UniProtKB-SubCell"/>
</dbReference>
<feature type="domain" description="Saposin B-type" evidence="8">
    <location>
        <begin position="639"/>
        <end position="720"/>
    </location>
</feature>
<dbReference type="GO" id="GO:0005764">
    <property type="term" value="C:lysosome"/>
    <property type="evidence" value="ECO:0007669"/>
    <property type="project" value="InterPro"/>
</dbReference>
<feature type="signal peptide" evidence="7">
    <location>
        <begin position="1"/>
        <end position="16"/>
    </location>
</feature>
<dbReference type="EMBL" id="VTPC01000786">
    <property type="protein sequence ID" value="KAF2904384.1"/>
    <property type="molecule type" value="Genomic_DNA"/>
</dbReference>
<feature type="chain" id="PRO_5035459246" description="Prosaposin" evidence="7">
    <location>
        <begin position="17"/>
        <end position="961"/>
    </location>
</feature>
<comment type="caution">
    <text evidence="10">The sequence shown here is derived from an EMBL/GenBank/DDBJ whole genome shotgun (WGS) entry which is preliminary data.</text>
</comment>
<evidence type="ECO:0000259" key="9">
    <source>
        <dbReference type="PROSITE" id="PS51110"/>
    </source>
</evidence>
<dbReference type="GO" id="GO:0016020">
    <property type="term" value="C:membrane"/>
    <property type="evidence" value="ECO:0007669"/>
    <property type="project" value="GOC"/>
</dbReference>
<evidence type="ECO:0000313" key="11">
    <source>
        <dbReference type="Proteomes" id="UP000801492"/>
    </source>
</evidence>
<evidence type="ECO:0000256" key="2">
    <source>
        <dbReference type="ARBA" id="ARBA00022525"/>
    </source>
</evidence>
<dbReference type="InterPro" id="IPR011001">
    <property type="entry name" value="Saposin-like"/>
</dbReference>
<feature type="domain" description="Saposin B-type" evidence="8">
    <location>
        <begin position="278"/>
        <end position="358"/>
    </location>
</feature>
<keyword evidence="6" id="KW-0325">Glycoprotein</keyword>
<keyword evidence="2" id="KW-0964">Secreted</keyword>
<feature type="domain" description="Saposin A-type" evidence="9">
    <location>
        <begin position="31"/>
        <end position="71"/>
    </location>
</feature>
<dbReference type="InterPro" id="IPR051428">
    <property type="entry name" value="Sphingo_Act-Surfact_Prot"/>
</dbReference>
<evidence type="ECO:0000256" key="5">
    <source>
        <dbReference type="ARBA" id="ARBA00023157"/>
    </source>
</evidence>
<dbReference type="InterPro" id="IPR008138">
    <property type="entry name" value="SapB_2"/>
</dbReference>
<dbReference type="GO" id="GO:0006665">
    <property type="term" value="P:sphingolipid metabolic process"/>
    <property type="evidence" value="ECO:0007669"/>
    <property type="project" value="InterPro"/>
</dbReference>
<keyword evidence="11" id="KW-1185">Reference proteome</keyword>
<dbReference type="PANTHER" id="PTHR11480">
    <property type="entry name" value="SAPOSIN-RELATED"/>
    <property type="match status" value="1"/>
</dbReference>
<dbReference type="InterPro" id="IPR008139">
    <property type="entry name" value="SaposinB_dom"/>
</dbReference>
<feature type="domain" description="Saposin A-type" evidence="9">
    <location>
        <begin position="916"/>
        <end position="958"/>
    </location>
</feature>
<dbReference type="Proteomes" id="UP000801492">
    <property type="component" value="Unassembled WGS sequence"/>
</dbReference>
<feature type="domain" description="Saposin B-type" evidence="8">
    <location>
        <begin position="75"/>
        <end position="157"/>
    </location>
</feature>
<dbReference type="PANTHER" id="PTHR11480:SF3">
    <property type="entry name" value="BCDNA.GH08312"/>
    <property type="match status" value="1"/>
</dbReference>
<evidence type="ECO:0008006" key="12">
    <source>
        <dbReference type="Google" id="ProtNLM"/>
    </source>
</evidence>
<dbReference type="SUPFAM" id="SSF47862">
    <property type="entry name" value="Saposin"/>
    <property type="match status" value="7"/>
</dbReference>
<evidence type="ECO:0000259" key="8">
    <source>
        <dbReference type="PROSITE" id="PS50015"/>
    </source>
</evidence>
<gene>
    <name evidence="10" type="ORF">ILUMI_01793</name>
</gene>
<name>A0A8K0DHT1_IGNLU</name>
<dbReference type="FunFam" id="1.10.225.10:FF:000002">
    <property type="entry name" value="prosaposin isoform X2"/>
    <property type="match status" value="3"/>
</dbReference>
<evidence type="ECO:0000256" key="6">
    <source>
        <dbReference type="ARBA" id="ARBA00023180"/>
    </source>
</evidence>
<feature type="domain" description="Saposin B-type" evidence="8">
    <location>
        <begin position="744"/>
        <end position="825"/>
    </location>
</feature>
<dbReference type="PRINTS" id="PR01797">
    <property type="entry name" value="SAPOSIN"/>
</dbReference>
<sequence length="961" mass="107789">MRTLFLLGLFSFAVYGYVPPMESHHVRQVAHLLGAKECTWGPSYWCKNLTTAASCNATKHCIQTVWIHQRLPPDYSSVCQTCLEMVKEARDQLLSNETQEEIKEVFEGSCKLLPVKIIAKECCKLADEFIPELIDTLASQMNPQVVCSVAGLCNNERVHRLLEEQQTEMTTKIKSKHNDRCDGCHTVIDIVEKKFRNANRDQVLQSFLKVCGNMGSLSDACSNIIVTYFNEIYQHLEENLNPVDFCLMAGECSAMFHTHANVQITPLSRVGVVHVQRDDLPCDLCKQLVKHFQDVLVANTTEDEFHKVLIGICKQTKSFKDECVSLVDEYYPIIYEYLTNELNGSVLCAMIGICPEQDLSTDDDVPIIPLLPVETAQNPLLTVHPIIPNSRVGVNKGGAAVQVIQSPELAQLPIERLMPHTLTIIGNTELCVFCEYFLHFVQQALTDPKTEEQIKYVVDGACERLPPSINATCRQFVDTYGPAFIAMLAQDIDPSVICPKLSLCPSVEARNVEVFMHRNKGEKPNCPLCLFAITSLEELIKNKRTEENIRKALSSLCTHLSDNLREQCDDFVQTYTDEIVEACLAQLDPQEVCVYLKLCDDKKPPQKPVPKVVYGGIVATNEIPDGTVAGKVVSAKPTNSPFCVLCEFVMSQLEQELKDNATEEEIKTAVHNICNHLPKSVSQECNNFVNQYADAVIQLLIESLDPSQVCAELKLCDQKKNVYIVNDLTNIETFAPFPTYENVNSPQCTLCKLVMTQIEKALQGKVTEDKIIKAVHGACNLLPAHQSKECNDFINKNGKRIIELLEMAVQPGEICSLLFFCASDFNTIRLDVRKCAVCEAAVDIMDKILENPNVDHTLEHVLEKTCRALPSTYEPMCRNLIDEYGAELFNYLVHSADPSRICDNVGLCVKRPHIEHMVGQEKCTWGPSYWCLNEDNANKCGSGAVKHCQNKVWNKQSPNIK</sequence>
<dbReference type="PROSITE" id="PS50015">
    <property type="entry name" value="SAP_B"/>
    <property type="match status" value="8"/>
</dbReference>
<feature type="domain" description="Saposin B-type" evidence="8">
    <location>
        <begin position="522"/>
        <end position="603"/>
    </location>
</feature>
<dbReference type="Pfam" id="PF02199">
    <property type="entry name" value="SapA"/>
    <property type="match status" value="2"/>
</dbReference>
<dbReference type="InterPro" id="IPR003119">
    <property type="entry name" value="SAP_A"/>
</dbReference>
<dbReference type="OrthoDB" id="69496at2759"/>
<dbReference type="SMART" id="SM00162">
    <property type="entry name" value="SAPA"/>
    <property type="match status" value="2"/>
</dbReference>
<comment type="subcellular location">
    <subcellularLocation>
        <location evidence="1">Secreted</location>
    </subcellularLocation>
</comment>
<evidence type="ECO:0000256" key="4">
    <source>
        <dbReference type="ARBA" id="ARBA00022737"/>
    </source>
</evidence>
<protein>
    <recommendedName>
        <fullName evidence="12">Prosaposin</fullName>
    </recommendedName>
</protein>
<evidence type="ECO:0000256" key="3">
    <source>
        <dbReference type="ARBA" id="ARBA00022729"/>
    </source>
</evidence>
<keyword evidence="5" id="KW-1015">Disulfide bond</keyword>
<dbReference type="Gene3D" id="1.10.225.10">
    <property type="entry name" value="Saposin-like"/>
    <property type="match status" value="8"/>
</dbReference>
<feature type="domain" description="Saposin B-type" evidence="8">
    <location>
        <begin position="831"/>
        <end position="912"/>
    </location>
</feature>
<feature type="domain" description="Saposin B-type" evidence="8">
    <location>
        <begin position="177"/>
        <end position="256"/>
    </location>
</feature>
<dbReference type="AlphaFoldDB" id="A0A8K0DHT1"/>
<dbReference type="InterPro" id="IPR008373">
    <property type="entry name" value="Saposin"/>
</dbReference>
<dbReference type="SMART" id="SM00741">
    <property type="entry name" value="SapB"/>
    <property type="match status" value="8"/>
</dbReference>
<evidence type="ECO:0000256" key="1">
    <source>
        <dbReference type="ARBA" id="ARBA00004613"/>
    </source>
</evidence>
<feature type="domain" description="Saposin B-type" evidence="8">
    <location>
        <begin position="427"/>
        <end position="508"/>
    </location>
</feature>
<evidence type="ECO:0000256" key="7">
    <source>
        <dbReference type="SAM" id="SignalP"/>
    </source>
</evidence>
<dbReference type="Pfam" id="PF03489">
    <property type="entry name" value="SapB_2"/>
    <property type="match status" value="7"/>
</dbReference>
<reference evidence="10" key="1">
    <citation type="submission" date="2019-08" db="EMBL/GenBank/DDBJ databases">
        <title>The genome of the North American firefly Photinus pyralis.</title>
        <authorList>
            <consortium name="Photinus pyralis genome working group"/>
            <person name="Fallon T.R."/>
            <person name="Sander Lower S.E."/>
            <person name="Weng J.-K."/>
        </authorList>
    </citation>
    <scope>NUCLEOTIDE SEQUENCE</scope>
    <source>
        <strain evidence="10">TRF0915ILg1</strain>
        <tissue evidence="10">Whole body</tissue>
    </source>
</reference>
<evidence type="ECO:0000313" key="10">
    <source>
        <dbReference type="EMBL" id="KAF2904384.1"/>
    </source>
</evidence>
<accession>A0A8K0DHT1</accession>
<proteinExistence type="predicted"/>
<dbReference type="Pfam" id="PF05184">
    <property type="entry name" value="SapB_1"/>
    <property type="match status" value="6"/>
</dbReference>
<dbReference type="PROSITE" id="PS51110">
    <property type="entry name" value="SAP_A"/>
    <property type="match status" value="2"/>
</dbReference>